<dbReference type="Gene3D" id="3.30.470.30">
    <property type="entry name" value="DNA ligase/mRNA capping enzyme"/>
    <property type="match status" value="1"/>
</dbReference>
<dbReference type="Proteomes" id="UP001566132">
    <property type="component" value="Unassembled WGS sequence"/>
</dbReference>
<comment type="subcellular location">
    <subcellularLocation>
        <location evidence="1">Nucleus</location>
    </subcellularLocation>
</comment>
<dbReference type="GO" id="GO:0006370">
    <property type="term" value="P:7-methylguanosine mRNA capping"/>
    <property type="evidence" value="ECO:0007669"/>
    <property type="project" value="UniProtKB-UniRule"/>
</dbReference>
<protein>
    <recommendedName>
        <fullName evidence="1">Cap-specific mRNA (nucleoside-2'-O-)-methyltransferase 1</fullName>
        <ecNumber evidence="1">2.1.1.57</ecNumber>
    </recommendedName>
    <alternativeName>
        <fullName evidence="1">Cap1 2'O-ribose methyltransferase 1</fullName>
    </alternativeName>
</protein>
<dbReference type="FunFam" id="3.40.50.12760:FF:000004">
    <property type="entry name" value="FtsJ-like methyltransferase"/>
    <property type="match status" value="1"/>
</dbReference>
<feature type="region of interest" description="Disordered" evidence="2">
    <location>
        <begin position="1"/>
        <end position="22"/>
    </location>
</feature>
<evidence type="ECO:0000313" key="5">
    <source>
        <dbReference type="EMBL" id="KAL1516535.1"/>
    </source>
</evidence>
<keyword evidence="6" id="KW-1185">Reference proteome</keyword>
<sequence length="707" mass="81566">MQENENQSPDNSKAPAAGPSGLAMNNKALRMMKLMGYKPGSGLGKKEQGPTTSIDVQSNLGRRGLGLQIVRDSHEEDIIIEEKVNWLLNENTMNLDEVQFDEWLIEGPPVQDVLTTASFCDAEILKNVFNAKNIYEELDVEELNRARTRANCFETIKYVFFMNRAALKMANIDAACDFMFTNVEDEDLHHPPIYFADVCAGPGGFTEYILWRKSYKYKGFGLTLKDEHDFKISESTCASVASFQALYGANEDGDVRNPDNIEDFCDRVKHETTLGVHFLMSDGGFAVDGQENLQEVLSKHIYLCQCLLALKVLRPNGHFVTKTFDVFTPFSVGLLYLMYLCFDQVGILKPNSSRPANSERYFICKNFKQSLRTKLIRDYLSKISIRMWELRTLPDRDILELVPRNVIEKDTSFYNYLLETNNSIARRQTIALEKLAKFCRNPSLIDERQEYLRKACLDYWKIPDFRRKSGDSYNVENLFKDHSLSIGDIYGQPKYINKSKSVMKIIENLTSWHYAYMESSELVKKSNFYAGVRYSRTYRFQSNKWAEMKHLHLAKGTLLYGELVKETFQIDNKVEKRYSLHVIDAFALGHLNLTGYRFEDRLANIKLYCEAINKESQTKYSIRIRPKDIWQLNNALSEEVLFKNVHQACARLSLLGYKAKQEWHAVNSIFIMNSSDPFCLRDCLMIPIQLADHLRRDVLLFKSSNAS</sequence>
<comment type="catalytic activity">
    <reaction evidence="1">
        <text>a 5'-end (N(7)-methyl 5'-triphosphoguanosine)-ribonucleoside in mRNA + S-adenosyl-L-methionine = a 5'-end (N(7)-methyl 5'-triphosphoguanosine)-(2'-O-methyl-ribonucleoside) in mRNA + S-adenosyl-L-homocysteine + H(+)</text>
        <dbReference type="Rhea" id="RHEA:67020"/>
        <dbReference type="Rhea" id="RHEA-COMP:17167"/>
        <dbReference type="Rhea" id="RHEA-COMP:17168"/>
        <dbReference type="ChEBI" id="CHEBI:15378"/>
        <dbReference type="ChEBI" id="CHEBI:57856"/>
        <dbReference type="ChEBI" id="CHEBI:59789"/>
        <dbReference type="ChEBI" id="CHEBI:156461"/>
        <dbReference type="ChEBI" id="CHEBI:167609"/>
        <dbReference type="EC" id="2.1.1.57"/>
    </reaction>
</comment>
<dbReference type="InterPro" id="IPR000467">
    <property type="entry name" value="G_patch_dom"/>
</dbReference>
<dbReference type="PROSITE" id="PS50174">
    <property type="entry name" value="G_PATCH"/>
    <property type="match status" value="1"/>
</dbReference>
<keyword evidence="1" id="KW-0506">mRNA capping</keyword>
<dbReference type="InterPro" id="IPR025816">
    <property type="entry name" value="RrmJ-type_MeTrfase"/>
</dbReference>
<dbReference type="Gene3D" id="3.40.50.12760">
    <property type="match status" value="1"/>
</dbReference>
<dbReference type="SMART" id="SM00443">
    <property type="entry name" value="G_patch"/>
    <property type="match status" value="1"/>
</dbReference>
<dbReference type="Pfam" id="PF01585">
    <property type="entry name" value="G-patch"/>
    <property type="match status" value="1"/>
</dbReference>
<dbReference type="PROSITE" id="PS51613">
    <property type="entry name" value="SAM_MT_RRMJ"/>
    <property type="match status" value="1"/>
</dbReference>
<dbReference type="EC" id="2.1.1.57" evidence="1"/>
<accession>A0ABD1FBA5</accession>
<keyword evidence="1" id="KW-0539">Nucleus</keyword>
<dbReference type="EMBL" id="JBDJPC010000001">
    <property type="protein sequence ID" value="KAL1516535.1"/>
    <property type="molecule type" value="Genomic_DNA"/>
</dbReference>
<dbReference type="GO" id="GO:0004483">
    <property type="term" value="F:methyltransferase cap1 activity"/>
    <property type="evidence" value="ECO:0007669"/>
    <property type="project" value="UniProtKB-UniRule"/>
</dbReference>
<evidence type="ECO:0000259" key="4">
    <source>
        <dbReference type="PROSITE" id="PS51613"/>
    </source>
</evidence>
<dbReference type="InterPro" id="IPR029063">
    <property type="entry name" value="SAM-dependent_MTases_sf"/>
</dbReference>
<dbReference type="PANTHER" id="PTHR16121">
    <property type="entry name" value="CAP-SPECIFIC MRNA (NUCLEOSIDE-2'-O-)-METHYLTRANSFERASE 1-RELATED"/>
    <property type="match status" value="1"/>
</dbReference>
<keyword evidence="1" id="KW-0808">Transferase</keyword>
<gene>
    <name evidence="5" type="ORF">ABEB36_000442</name>
</gene>
<dbReference type="PANTHER" id="PTHR16121:SF0">
    <property type="entry name" value="CAP-SPECIFIC MRNA (NUCLEOSIDE-2'-O-)-METHYLTRANSFERASE 1"/>
    <property type="match status" value="1"/>
</dbReference>
<dbReference type="GO" id="GO:0016556">
    <property type="term" value="P:mRNA modification"/>
    <property type="evidence" value="ECO:0007669"/>
    <property type="project" value="UniProtKB-UniRule"/>
</dbReference>
<evidence type="ECO:0000259" key="3">
    <source>
        <dbReference type="PROSITE" id="PS50174"/>
    </source>
</evidence>
<dbReference type="GO" id="GO:0005634">
    <property type="term" value="C:nucleus"/>
    <property type="evidence" value="ECO:0007669"/>
    <property type="project" value="UniProtKB-SubCell"/>
</dbReference>
<dbReference type="GO" id="GO:0032259">
    <property type="term" value="P:methylation"/>
    <property type="evidence" value="ECO:0007669"/>
    <property type="project" value="UniProtKB-KW"/>
</dbReference>
<dbReference type="AlphaFoldDB" id="A0ABD1FBA5"/>
<evidence type="ECO:0000256" key="1">
    <source>
        <dbReference type="RuleBase" id="RU368012"/>
    </source>
</evidence>
<dbReference type="InterPro" id="IPR050851">
    <property type="entry name" value="mRNA_Cap_2O-Ribose_MeTrfase"/>
</dbReference>
<organism evidence="5 6">
    <name type="scientific">Hypothenemus hampei</name>
    <name type="common">Coffee berry borer</name>
    <dbReference type="NCBI Taxonomy" id="57062"/>
    <lineage>
        <taxon>Eukaryota</taxon>
        <taxon>Metazoa</taxon>
        <taxon>Ecdysozoa</taxon>
        <taxon>Arthropoda</taxon>
        <taxon>Hexapoda</taxon>
        <taxon>Insecta</taxon>
        <taxon>Pterygota</taxon>
        <taxon>Neoptera</taxon>
        <taxon>Endopterygota</taxon>
        <taxon>Coleoptera</taxon>
        <taxon>Polyphaga</taxon>
        <taxon>Cucujiformia</taxon>
        <taxon>Curculionidae</taxon>
        <taxon>Scolytinae</taxon>
        <taxon>Hypothenemus</taxon>
    </lineage>
</organism>
<keyword evidence="1" id="KW-0949">S-adenosyl-L-methionine</keyword>
<feature type="domain" description="RrmJ-type SAM-dependent 2'-O-MTase" evidence="4">
    <location>
        <begin position="160"/>
        <end position="368"/>
    </location>
</feature>
<feature type="compositionally biased region" description="Polar residues" evidence="2">
    <location>
        <begin position="1"/>
        <end position="11"/>
    </location>
</feature>
<proteinExistence type="predicted"/>
<dbReference type="GO" id="GO:0003676">
    <property type="term" value="F:nucleic acid binding"/>
    <property type="evidence" value="ECO:0007669"/>
    <property type="project" value="UniProtKB-UniRule"/>
</dbReference>
<feature type="domain" description="G-patch" evidence="3">
    <location>
        <begin position="24"/>
        <end position="70"/>
    </location>
</feature>
<keyword evidence="1" id="KW-0507">mRNA processing</keyword>
<keyword evidence="1" id="KW-0489">Methyltransferase</keyword>
<dbReference type="SUPFAM" id="SSF53335">
    <property type="entry name" value="S-adenosyl-L-methionine-dependent methyltransferases"/>
    <property type="match status" value="1"/>
</dbReference>
<reference evidence="5 6" key="1">
    <citation type="submission" date="2024-05" db="EMBL/GenBank/DDBJ databases">
        <title>Genetic variation in Jamaican populations of the coffee berry borer (Hypothenemus hampei).</title>
        <authorList>
            <person name="Errbii M."/>
            <person name="Myrie A."/>
        </authorList>
    </citation>
    <scope>NUCLEOTIDE SEQUENCE [LARGE SCALE GENOMIC DNA]</scope>
    <source>
        <strain evidence="5">JA-Hopewell-2020-01-JO</strain>
        <tissue evidence="5">Whole body</tissue>
    </source>
</reference>
<evidence type="ECO:0000313" key="6">
    <source>
        <dbReference type="Proteomes" id="UP001566132"/>
    </source>
</evidence>
<name>A0ABD1FBA5_HYPHA</name>
<comment type="function">
    <text evidence="1">S-adenosyl-L-methionine-dependent methyltransferase that mediates RNA cap1 2'-O-ribose methylation to the 5'-cap structure of RNAs. Methylates the ribose of the first nucleotide of a m(7)GpppG-capped mRNA to produce m(7)GpppNmp (cap1).</text>
</comment>
<evidence type="ECO:0000256" key="2">
    <source>
        <dbReference type="SAM" id="MobiDB-lite"/>
    </source>
</evidence>
<dbReference type="InterPro" id="IPR002877">
    <property type="entry name" value="RNA_MeTrfase_FtsJ_dom"/>
</dbReference>
<dbReference type="Pfam" id="PF01728">
    <property type="entry name" value="FtsJ"/>
    <property type="match status" value="1"/>
</dbReference>
<comment type="caution">
    <text evidence="5">The sequence shown here is derived from an EMBL/GenBank/DDBJ whole genome shotgun (WGS) entry which is preliminary data.</text>
</comment>